<dbReference type="SMART" id="SM00380">
    <property type="entry name" value="AP2"/>
    <property type="match status" value="1"/>
</dbReference>
<evidence type="ECO:0000256" key="3">
    <source>
        <dbReference type="ARBA" id="ARBA00004141"/>
    </source>
</evidence>
<dbReference type="InterPro" id="IPR036955">
    <property type="entry name" value="AP2/ERF_dom_sf"/>
</dbReference>
<evidence type="ECO:0000313" key="18">
    <source>
        <dbReference type="EnsemblPlants" id="OB04G27660.1"/>
    </source>
</evidence>
<comment type="function">
    <text evidence="1">May have a structural role to stabilize the lipid body during desiccation of the seed by preventing coalescence of the oil. Probably interacts with both lipid and phospholipid moieties of lipid bodies. May also provide recognition signals for specific lipase anchorage in lipolysis during seedling growth.</text>
</comment>
<reference evidence="18" key="2">
    <citation type="submission" date="2013-04" db="UniProtKB">
        <authorList>
            <consortium name="EnsemblPlants"/>
        </authorList>
    </citation>
    <scope>IDENTIFICATION</scope>
</reference>
<dbReference type="SUPFAM" id="SSF54171">
    <property type="entry name" value="DNA-binding domain"/>
    <property type="match status" value="1"/>
</dbReference>
<dbReference type="GO" id="GO:0016020">
    <property type="term" value="C:membrane"/>
    <property type="evidence" value="ECO:0007669"/>
    <property type="project" value="UniProtKB-SubCell"/>
</dbReference>
<keyword evidence="14" id="KW-0539">Nucleus</keyword>
<dbReference type="AlphaFoldDB" id="J3M041"/>
<keyword evidence="13" id="KW-0804">Transcription</keyword>
<name>J3M041_ORYBR</name>
<dbReference type="PROSITE" id="PS51032">
    <property type="entry name" value="AP2_ERF"/>
    <property type="match status" value="1"/>
</dbReference>
<reference evidence="18" key="1">
    <citation type="journal article" date="2013" name="Nat. Commun.">
        <title>Whole-genome sequencing of Oryza brachyantha reveals mechanisms underlying Oryza genome evolution.</title>
        <authorList>
            <person name="Chen J."/>
            <person name="Huang Q."/>
            <person name="Gao D."/>
            <person name="Wang J."/>
            <person name="Lang Y."/>
            <person name="Liu T."/>
            <person name="Li B."/>
            <person name="Bai Z."/>
            <person name="Luis Goicoechea J."/>
            <person name="Liang C."/>
            <person name="Chen C."/>
            <person name="Zhang W."/>
            <person name="Sun S."/>
            <person name="Liao Y."/>
            <person name="Zhang X."/>
            <person name="Yang L."/>
            <person name="Song C."/>
            <person name="Wang M."/>
            <person name="Shi J."/>
            <person name="Liu G."/>
            <person name="Liu J."/>
            <person name="Zhou H."/>
            <person name="Zhou W."/>
            <person name="Yu Q."/>
            <person name="An N."/>
            <person name="Chen Y."/>
            <person name="Cai Q."/>
            <person name="Wang B."/>
            <person name="Liu B."/>
            <person name="Min J."/>
            <person name="Huang Y."/>
            <person name="Wu H."/>
            <person name="Li Z."/>
            <person name="Zhang Y."/>
            <person name="Yin Y."/>
            <person name="Song W."/>
            <person name="Jiang J."/>
            <person name="Jackson S.A."/>
            <person name="Wing R.A."/>
            <person name="Wang J."/>
            <person name="Chen M."/>
        </authorList>
    </citation>
    <scope>NUCLEOTIDE SEQUENCE [LARGE SCALE GENOMIC DNA]</scope>
    <source>
        <strain evidence="18">cv. IRGC 101232</strain>
    </source>
</reference>
<accession>J3M041</accession>
<evidence type="ECO:0000256" key="10">
    <source>
        <dbReference type="ARBA" id="ARBA00023015"/>
    </source>
</evidence>
<dbReference type="GO" id="GO:0019915">
    <property type="term" value="P:lipid storage"/>
    <property type="evidence" value="ECO:0007669"/>
    <property type="project" value="TreeGrafter"/>
</dbReference>
<evidence type="ECO:0000256" key="4">
    <source>
        <dbReference type="ARBA" id="ARBA00004502"/>
    </source>
</evidence>
<dbReference type="Gene3D" id="3.30.730.10">
    <property type="entry name" value="AP2/ERF domain"/>
    <property type="match status" value="1"/>
</dbReference>
<dbReference type="GO" id="GO:0003677">
    <property type="term" value="F:DNA binding"/>
    <property type="evidence" value="ECO:0007669"/>
    <property type="project" value="UniProtKB-KW"/>
</dbReference>
<keyword evidence="19" id="KW-1185">Reference proteome</keyword>
<dbReference type="eggNOG" id="ENOG502QRIC">
    <property type="taxonomic scope" value="Eukaryota"/>
</dbReference>
<organism evidence="18">
    <name type="scientific">Oryza brachyantha</name>
    <name type="common">malo sina</name>
    <dbReference type="NCBI Taxonomy" id="4533"/>
    <lineage>
        <taxon>Eukaryota</taxon>
        <taxon>Viridiplantae</taxon>
        <taxon>Streptophyta</taxon>
        <taxon>Embryophyta</taxon>
        <taxon>Tracheophyta</taxon>
        <taxon>Spermatophyta</taxon>
        <taxon>Magnoliopsida</taxon>
        <taxon>Liliopsida</taxon>
        <taxon>Poales</taxon>
        <taxon>Poaceae</taxon>
        <taxon>BOP clade</taxon>
        <taxon>Oryzoideae</taxon>
        <taxon>Oryzeae</taxon>
        <taxon>Oryzinae</taxon>
        <taxon>Oryza</taxon>
    </lineage>
</organism>
<dbReference type="GO" id="GO:0003700">
    <property type="term" value="F:DNA-binding transcription factor activity"/>
    <property type="evidence" value="ECO:0007669"/>
    <property type="project" value="InterPro"/>
</dbReference>
<dbReference type="GO" id="GO:0048608">
    <property type="term" value="P:reproductive structure development"/>
    <property type="evidence" value="ECO:0007669"/>
    <property type="project" value="UniProtKB-ARBA"/>
</dbReference>
<dbReference type="STRING" id="4533.J3M041"/>
<evidence type="ECO:0000256" key="6">
    <source>
        <dbReference type="ARBA" id="ARBA00022677"/>
    </source>
</evidence>
<evidence type="ECO:0000256" key="8">
    <source>
        <dbReference type="ARBA" id="ARBA00022989"/>
    </source>
</evidence>
<evidence type="ECO:0000256" key="2">
    <source>
        <dbReference type="ARBA" id="ARBA00004123"/>
    </source>
</evidence>
<keyword evidence="9" id="KW-0007">Acetylation</keyword>
<evidence type="ECO:0000256" key="9">
    <source>
        <dbReference type="ARBA" id="ARBA00022990"/>
    </source>
</evidence>
<keyword evidence="11" id="KW-0238">DNA-binding</keyword>
<dbReference type="GO" id="GO:0005634">
    <property type="term" value="C:nucleus"/>
    <property type="evidence" value="ECO:0007669"/>
    <property type="project" value="UniProtKB-SubCell"/>
</dbReference>
<evidence type="ECO:0000256" key="12">
    <source>
        <dbReference type="ARBA" id="ARBA00023136"/>
    </source>
</evidence>
<keyword evidence="12 16" id="KW-0472">Membrane</keyword>
<dbReference type="Gramene" id="OB04G27660.1">
    <property type="protein sequence ID" value="OB04G27660.1"/>
    <property type="gene ID" value="OB04G27660"/>
</dbReference>
<feature type="domain" description="AP2/ERF" evidence="17">
    <location>
        <begin position="148"/>
        <end position="187"/>
    </location>
</feature>
<dbReference type="InterPro" id="IPR001471">
    <property type="entry name" value="AP2/ERF_dom"/>
</dbReference>
<evidence type="ECO:0000256" key="1">
    <source>
        <dbReference type="ARBA" id="ARBA00002582"/>
    </source>
</evidence>
<keyword evidence="8 16" id="KW-1133">Transmembrane helix</keyword>
<evidence type="ECO:0000256" key="16">
    <source>
        <dbReference type="SAM" id="Phobius"/>
    </source>
</evidence>
<evidence type="ECO:0000256" key="7">
    <source>
        <dbReference type="ARBA" id="ARBA00022692"/>
    </source>
</evidence>
<dbReference type="InterPro" id="IPR000136">
    <property type="entry name" value="Oleosin"/>
</dbReference>
<evidence type="ECO:0000256" key="5">
    <source>
        <dbReference type="ARBA" id="ARBA00010858"/>
    </source>
</evidence>
<dbReference type="GO" id="GO:0009791">
    <property type="term" value="P:post-embryonic development"/>
    <property type="evidence" value="ECO:0007669"/>
    <property type="project" value="UniProtKB-ARBA"/>
</dbReference>
<comment type="similarity">
    <text evidence="5">Belongs to the oleosin family.</text>
</comment>
<comment type="subcellular location">
    <subcellularLocation>
        <location evidence="4">Lipid droplet</location>
    </subcellularLocation>
    <subcellularLocation>
        <location evidence="3">Membrane</location>
        <topology evidence="3">Multi-pass membrane protein</topology>
    </subcellularLocation>
    <subcellularLocation>
        <location evidence="2">Nucleus</location>
    </subcellularLocation>
</comment>
<feature type="region of interest" description="Disordered" evidence="15">
    <location>
        <begin position="206"/>
        <end position="227"/>
    </location>
</feature>
<feature type="transmembrane region" description="Helical" evidence="16">
    <location>
        <begin position="233"/>
        <end position="266"/>
    </location>
</feature>
<dbReference type="PANTHER" id="PTHR33203:SF25">
    <property type="entry name" value="OLEOSIN 18.5 KDA"/>
    <property type="match status" value="1"/>
</dbReference>
<dbReference type="PANTHER" id="PTHR33203">
    <property type="entry name" value="OLEOSIN"/>
    <property type="match status" value="1"/>
</dbReference>
<keyword evidence="10" id="KW-0805">Transcription regulation</keyword>
<evidence type="ECO:0000256" key="15">
    <source>
        <dbReference type="SAM" id="MobiDB-lite"/>
    </source>
</evidence>
<keyword evidence="7 16" id="KW-0812">Transmembrane</keyword>
<keyword evidence="6" id="KW-0551">Lipid droplet</keyword>
<dbReference type="HOGENOM" id="CLU_904232_0_0_1"/>
<evidence type="ECO:0000313" key="19">
    <source>
        <dbReference type="Proteomes" id="UP000006038"/>
    </source>
</evidence>
<evidence type="ECO:0000259" key="17">
    <source>
        <dbReference type="PROSITE" id="PS51032"/>
    </source>
</evidence>
<evidence type="ECO:0000256" key="14">
    <source>
        <dbReference type="ARBA" id="ARBA00023242"/>
    </source>
</evidence>
<evidence type="ECO:0000256" key="13">
    <source>
        <dbReference type="ARBA" id="ARBA00023163"/>
    </source>
</evidence>
<evidence type="ECO:0000256" key="11">
    <source>
        <dbReference type="ARBA" id="ARBA00023125"/>
    </source>
</evidence>
<dbReference type="InterPro" id="IPR016177">
    <property type="entry name" value="DNA-bd_dom_sf"/>
</dbReference>
<protein>
    <recommendedName>
        <fullName evidence="17">AP2/ERF domain-containing protein</fullName>
    </recommendedName>
</protein>
<dbReference type="EnsemblPlants" id="OB04G27660.1">
    <property type="protein sequence ID" value="OB04G27660.1"/>
    <property type="gene ID" value="OB04G27660"/>
</dbReference>
<dbReference type="Proteomes" id="UP000006038">
    <property type="component" value="Chromosome 4"/>
</dbReference>
<dbReference type="Pfam" id="PF01277">
    <property type="entry name" value="Oleosin"/>
    <property type="match status" value="1"/>
</dbReference>
<proteinExistence type="inferred from homology"/>
<dbReference type="GO" id="GO:0012511">
    <property type="term" value="C:monolayer-surrounded lipid storage body"/>
    <property type="evidence" value="ECO:0007669"/>
    <property type="project" value="InterPro"/>
</dbReference>
<sequence>MLLEVSHQASVLDTIRQHLLEEPAEGRSNGGAGPVHARSASFGSLVADMWSDSLPFRDDDADDMVVFGAMRDAFSCGWLPDGVFAEVKPEPLLSPASSYDGSCCFGFAGSEPVTPGEEVSGAETAEAAAVVAEVHGKEEAAALARGKHYRGVRQRPWGKFAAEIRDPAKNGARDGKEGSVSATARAAASRRKLHRMQRDKLGVQLGGATARPPVNSSVRNGRRGGNRMHGGPVLVPAAIALALMAAGFITSGGLGVAALSVFSWMYKYLTGKHPPGADQLDHAKARLASKARDIKEAAQHRIDQAQAS</sequence>